<dbReference type="PaxDb" id="65489-OBART06G28010.1"/>
<dbReference type="Proteomes" id="UP000026960">
    <property type="component" value="Chromosome 6"/>
</dbReference>
<organism evidence="1">
    <name type="scientific">Oryza barthii</name>
    <dbReference type="NCBI Taxonomy" id="65489"/>
    <lineage>
        <taxon>Eukaryota</taxon>
        <taxon>Viridiplantae</taxon>
        <taxon>Streptophyta</taxon>
        <taxon>Embryophyta</taxon>
        <taxon>Tracheophyta</taxon>
        <taxon>Spermatophyta</taxon>
        <taxon>Magnoliopsida</taxon>
        <taxon>Liliopsida</taxon>
        <taxon>Poales</taxon>
        <taxon>Poaceae</taxon>
        <taxon>BOP clade</taxon>
        <taxon>Oryzoideae</taxon>
        <taxon>Oryzeae</taxon>
        <taxon>Oryzinae</taxon>
        <taxon>Oryza</taxon>
    </lineage>
</organism>
<dbReference type="HOGENOM" id="CLU_3417637_0_0_1"/>
<evidence type="ECO:0000313" key="1">
    <source>
        <dbReference type="EnsemblPlants" id="OBART06G28010.1"/>
    </source>
</evidence>
<accession>A0A0D3GL16</accession>
<reference evidence="1" key="2">
    <citation type="submission" date="2015-03" db="UniProtKB">
        <authorList>
            <consortium name="EnsemblPlants"/>
        </authorList>
    </citation>
    <scope>IDENTIFICATION</scope>
</reference>
<keyword evidence="2" id="KW-1185">Reference proteome</keyword>
<dbReference type="Gramene" id="OBART06G28010.1">
    <property type="protein sequence ID" value="OBART06G28010.1"/>
    <property type="gene ID" value="OBART06G28010"/>
</dbReference>
<reference evidence="1" key="1">
    <citation type="journal article" date="2009" name="Rice">
        <title>De Novo Next Generation Sequencing of Plant Genomes.</title>
        <authorList>
            <person name="Rounsley S."/>
            <person name="Marri P.R."/>
            <person name="Yu Y."/>
            <person name="He R."/>
            <person name="Sisneros N."/>
            <person name="Goicoechea J.L."/>
            <person name="Lee S.J."/>
            <person name="Angelova A."/>
            <person name="Kudrna D."/>
            <person name="Luo M."/>
            <person name="Affourtit J."/>
            <person name="Desany B."/>
            <person name="Knight J."/>
            <person name="Niazi F."/>
            <person name="Egholm M."/>
            <person name="Wing R.A."/>
        </authorList>
    </citation>
    <scope>NUCLEOTIDE SEQUENCE [LARGE SCALE GENOMIC DNA]</scope>
    <source>
        <strain evidence="1">cv. IRGC 105608</strain>
    </source>
</reference>
<dbReference type="AlphaFoldDB" id="A0A0D3GL16"/>
<name>A0A0D3GL16_9ORYZ</name>
<dbReference type="EnsemblPlants" id="OBART06G28010.1">
    <property type="protein sequence ID" value="OBART06G28010.1"/>
    <property type="gene ID" value="OBART06G28010"/>
</dbReference>
<proteinExistence type="predicted"/>
<sequence>MPSSHSSVCRVQFQAVEYYRAFGGRT</sequence>
<evidence type="ECO:0000313" key="2">
    <source>
        <dbReference type="Proteomes" id="UP000026960"/>
    </source>
</evidence>
<protein>
    <submittedName>
        <fullName evidence="1">Uncharacterized protein</fullName>
    </submittedName>
</protein>